<dbReference type="Pfam" id="PF02687">
    <property type="entry name" value="FtsX"/>
    <property type="match status" value="1"/>
</dbReference>
<evidence type="ECO:0000256" key="6">
    <source>
        <dbReference type="ARBA" id="ARBA00023136"/>
    </source>
</evidence>
<dbReference type="InterPro" id="IPR051447">
    <property type="entry name" value="Lipoprotein-release_system"/>
</dbReference>
<keyword evidence="5 7" id="KW-1133">Transmembrane helix</keyword>
<evidence type="ECO:0000256" key="2">
    <source>
        <dbReference type="ARBA" id="ARBA00005236"/>
    </source>
</evidence>
<reference evidence="10" key="1">
    <citation type="submission" date="2020-10" db="EMBL/GenBank/DDBJ databases">
        <authorList>
            <person name="Gilroy R."/>
        </authorList>
    </citation>
    <scope>NUCLEOTIDE SEQUENCE</scope>
    <source>
        <strain evidence="10">B1-8020</strain>
    </source>
</reference>
<feature type="transmembrane region" description="Helical" evidence="7">
    <location>
        <begin position="17"/>
        <end position="36"/>
    </location>
</feature>
<dbReference type="AlphaFoldDB" id="A0A9D9NG90"/>
<dbReference type="PANTHER" id="PTHR30489">
    <property type="entry name" value="LIPOPROTEIN-RELEASING SYSTEM TRANSMEMBRANE PROTEIN LOLE"/>
    <property type="match status" value="1"/>
</dbReference>
<evidence type="ECO:0000256" key="4">
    <source>
        <dbReference type="ARBA" id="ARBA00022692"/>
    </source>
</evidence>
<evidence type="ECO:0000259" key="9">
    <source>
        <dbReference type="Pfam" id="PF12704"/>
    </source>
</evidence>
<evidence type="ECO:0000313" key="11">
    <source>
        <dbReference type="Proteomes" id="UP000823604"/>
    </source>
</evidence>
<feature type="transmembrane region" description="Helical" evidence="7">
    <location>
        <begin position="369"/>
        <end position="392"/>
    </location>
</feature>
<evidence type="ECO:0000313" key="10">
    <source>
        <dbReference type="EMBL" id="MBO8472444.1"/>
    </source>
</evidence>
<keyword evidence="4 7" id="KW-0812">Transmembrane</keyword>
<protein>
    <submittedName>
        <fullName evidence="10">ABC transporter permease</fullName>
    </submittedName>
</protein>
<evidence type="ECO:0000256" key="7">
    <source>
        <dbReference type="SAM" id="Phobius"/>
    </source>
</evidence>
<dbReference type="InterPro" id="IPR025857">
    <property type="entry name" value="MacB_PCD"/>
</dbReference>
<accession>A0A9D9NG90</accession>
<feature type="domain" description="MacB-like periplasmic core" evidence="9">
    <location>
        <begin position="16"/>
        <end position="231"/>
    </location>
</feature>
<evidence type="ECO:0000256" key="1">
    <source>
        <dbReference type="ARBA" id="ARBA00004651"/>
    </source>
</evidence>
<comment type="subcellular location">
    <subcellularLocation>
        <location evidence="1">Cell membrane</location>
        <topology evidence="1">Multi-pass membrane protein</topology>
    </subcellularLocation>
</comment>
<evidence type="ECO:0000256" key="5">
    <source>
        <dbReference type="ARBA" id="ARBA00022989"/>
    </source>
</evidence>
<comment type="caution">
    <text evidence="10">The sequence shown here is derived from an EMBL/GenBank/DDBJ whole genome shotgun (WGS) entry which is preliminary data.</text>
</comment>
<feature type="domain" description="ABC3 transporter permease C-terminal" evidence="8">
    <location>
        <begin position="271"/>
        <end position="396"/>
    </location>
</feature>
<feature type="transmembrane region" description="Helical" evidence="7">
    <location>
        <begin position="323"/>
        <end position="341"/>
    </location>
</feature>
<dbReference type="EMBL" id="JADIMA010000023">
    <property type="protein sequence ID" value="MBO8472444.1"/>
    <property type="molecule type" value="Genomic_DNA"/>
</dbReference>
<proteinExistence type="inferred from homology"/>
<dbReference type="Proteomes" id="UP000823604">
    <property type="component" value="Unassembled WGS sequence"/>
</dbReference>
<dbReference type="PANTHER" id="PTHR30489:SF0">
    <property type="entry name" value="LIPOPROTEIN-RELEASING SYSTEM TRANSMEMBRANE PROTEIN LOLE"/>
    <property type="match status" value="1"/>
</dbReference>
<reference evidence="10" key="2">
    <citation type="journal article" date="2021" name="PeerJ">
        <title>Extensive microbial diversity within the chicken gut microbiome revealed by metagenomics and culture.</title>
        <authorList>
            <person name="Gilroy R."/>
            <person name="Ravi A."/>
            <person name="Getino M."/>
            <person name="Pursley I."/>
            <person name="Horton D.L."/>
            <person name="Alikhan N.F."/>
            <person name="Baker D."/>
            <person name="Gharbi K."/>
            <person name="Hall N."/>
            <person name="Watson M."/>
            <person name="Adriaenssens E.M."/>
            <person name="Foster-Nyarko E."/>
            <person name="Jarju S."/>
            <person name="Secka A."/>
            <person name="Antonio M."/>
            <person name="Oren A."/>
            <person name="Chaudhuri R.R."/>
            <person name="La Ragione R."/>
            <person name="Hildebrand F."/>
            <person name="Pallen M.J."/>
        </authorList>
    </citation>
    <scope>NUCLEOTIDE SEQUENCE</scope>
    <source>
        <strain evidence="10">B1-8020</strain>
    </source>
</reference>
<gene>
    <name evidence="10" type="ORF">IAB81_02280</name>
</gene>
<evidence type="ECO:0000256" key="3">
    <source>
        <dbReference type="ARBA" id="ARBA00022475"/>
    </source>
</evidence>
<keyword evidence="6 7" id="KW-0472">Membrane</keyword>
<keyword evidence="3" id="KW-1003">Cell membrane</keyword>
<evidence type="ECO:0000259" key="8">
    <source>
        <dbReference type="Pfam" id="PF02687"/>
    </source>
</evidence>
<name>A0A9D9NG90_9BACT</name>
<comment type="similarity">
    <text evidence="2">Belongs to the ABC-4 integral membrane protein family. LolC/E subfamily.</text>
</comment>
<dbReference type="Pfam" id="PF12704">
    <property type="entry name" value="MacB_PCD"/>
    <property type="match status" value="1"/>
</dbReference>
<organism evidence="10 11">
    <name type="scientific">Candidatus Merdivivens pullicola</name>
    <dbReference type="NCBI Taxonomy" id="2840872"/>
    <lineage>
        <taxon>Bacteria</taxon>
        <taxon>Pseudomonadati</taxon>
        <taxon>Bacteroidota</taxon>
        <taxon>Bacteroidia</taxon>
        <taxon>Bacteroidales</taxon>
        <taxon>Muribaculaceae</taxon>
        <taxon>Muribaculaceae incertae sedis</taxon>
        <taxon>Candidatus Merdivivens</taxon>
    </lineage>
</organism>
<sequence>MNTVSFISGRLKARSSLATVSVAISALVMLLALFVSSGFRSAIMGSIVAVSGDVAVMSPYMDMMNEGHSVRCTPGYLRLLEECPGVNHVSAAVYRAGVIRGADGISGMIFKGVDSTYDFSVLSERMVSGDFPDFSSARISTQAAIPLSLAEEAGLVPGDSFTAYFIGEEVRARKFKVSGIYRSPIEEKEGNFVFSDIRNLQRLNGWDGESVSAIEIFVEKGEEPSEVAAMVSHTVFEYSEEGGPSSIVYETRNRFPSVFGWLDLLDMNLYAILLLMFIVSGFNMVSGVLIILFENMSFIGMMKALGMRSMAIAKVFMHKASRIVLAGLAIGNAAAFAIGLLQRCTGFVGLNPENYVVDRVPVEFDWADILLLDAGAYIAIMLVLLIPCAFISKVDPAKTVKML</sequence>
<dbReference type="InterPro" id="IPR003838">
    <property type="entry name" value="ABC3_permease_C"/>
</dbReference>
<dbReference type="GO" id="GO:0044874">
    <property type="term" value="P:lipoprotein localization to outer membrane"/>
    <property type="evidence" value="ECO:0007669"/>
    <property type="project" value="TreeGrafter"/>
</dbReference>
<dbReference type="GO" id="GO:0098797">
    <property type="term" value="C:plasma membrane protein complex"/>
    <property type="evidence" value="ECO:0007669"/>
    <property type="project" value="TreeGrafter"/>
</dbReference>